<organism evidence="2 3">
    <name type="scientific">Funneliformis caledonium</name>
    <dbReference type="NCBI Taxonomy" id="1117310"/>
    <lineage>
        <taxon>Eukaryota</taxon>
        <taxon>Fungi</taxon>
        <taxon>Fungi incertae sedis</taxon>
        <taxon>Mucoromycota</taxon>
        <taxon>Glomeromycotina</taxon>
        <taxon>Glomeromycetes</taxon>
        <taxon>Glomerales</taxon>
        <taxon>Glomeraceae</taxon>
        <taxon>Funneliformis</taxon>
    </lineage>
</organism>
<reference evidence="2" key="1">
    <citation type="submission" date="2021-06" db="EMBL/GenBank/DDBJ databases">
        <authorList>
            <person name="Kallberg Y."/>
            <person name="Tangrot J."/>
            <person name="Rosling A."/>
        </authorList>
    </citation>
    <scope>NUCLEOTIDE SEQUENCE</scope>
    <source>
        <strain evidence="2">UK204</strain>
    </source>
</reference>
<dbReference type="AlphaFoldDB" id="A0A9N9NK54"/>
<evidence type="ECO:0000256" key="1">
    <source>
        <dbReference type="SAM" id="MobiDB-lite"/>
    </source>
</evidence>
<accession>A0A9N9NK54</accession>
<comment type="caution">
    <text evidence="2">The sequence shown here is derived from an EMBL/GenBank/DDBJ whole genome shotgun (WGS) entry which is preliminary data.</text>
</comment>
<keyword evidence="3" id="KW-1185">Reference proteome</keyword>
<gene>
    <name evidence="2" type="ORF">FCALED_LOCUS15490</name>
</gene>
<name>A0A9N9NK54_9GLOM</name>
<protein>
    <submittedName>
        <fullName evidence="2">15582_t:CDS:1</fullName>
    </submittedName>
</protein>
<evidence type="ECO:0000313" key="2">
    <source>
        <dbReference type="EMBL" id="CAG8738830.1"/>
    </source>
</evidence>
<dbReference type="OrthoDB" id="2429015at2759"/>
<sequence length="565" mass="66815">MTAVLRSTNFLTFKIPDNKKAHSYFKNVEARYWQLKHYLGFRLKTDEIILPWNTVYDDWRQTLSYIFKDYYKIVPSSVSAFCKDLYYICDTFEGTVVREIVKMFSERKISEVLRMSNKKRFVEAESSSGKRARHFTPESELPQDHEEYEDENKLNLSNEESDLCNNQEENIDEYDAEAIRNLLNESETRSQEMNTILSNFRTYQHETRNILSENGIMDLSPTSEFVLLYTKETDYYKLIEEIFEPIDKMFPEEAHEFLTNFFSEKLNEDQWEEKLEGLMEVKGNPESFCQQSGENSGQDKFITILKRFLLETLPIFLDAYKLMSENPLKDREMAEDEYMNTFVHPILKKALIRFSGIRYVPGNKAIKASAYRKTVMNQDGNADRADGIAYTTNQQNSYEISVTEGSRPYVIEMNKETNDFIQNARAAKDMINFAVTREVLHKRALPSYFRTFMVQVFEFNLRFYFMDYLAQYCIFEIETCEIPTDWKETLQFTSFYRAIVTWALLVGKADKKFQESRNKRSSRLSNCNNIRKLVKLSHNNAMTMTKLMSDIKFYHFIGKFIVLKH</sequence>
<proteinExistence type="predicted"/>
<dbReference type="EMBL" id="CAJVPQ010014256">
    <property type="protein sequence ID" value="CAG8738830.1"/>
    <property type="molecule type" value="Genomic_DNA"/>
</dbReference>
<feature type="region of interest" description="Disordered" evidence="1">
    <location>
        <begin position="128"/>
        <end position="147"/>
    </location>
</feature>
<dbReference type="Proteomes" id="UP000789570">
    <property type="component" value="Unassembled WGS sequence"/>
</dbReference>
<evidence type="ECO:0000313" key="3">
    <source>
        <dbReference type="Proteomes" id="UP000789570"/>
    </source>
</evidence>